<protein>
    <recommendedName>
        <fullName evidence="7">Flagellar protein FliT</fullName>
    </recommendedName>
</protein>
<dbReference type="AlphaFoldDB" id="A0A852TFC6"/>
<reference evidence="9" key="1">
    <citation type="submission" date="2020-07" db="EMBL/GenBank/DDBJ databases">
        <authorList>
            <person name="Partida-Martinez L."/>
            <person name="Huntemann M."/>
            <person name="Clum A."/>
            <person name="Wang J."/>
            <person name="Palaniappan K."/>
            <person name="Ritter S."/>
            <person name="Chen I.-M."/>
            <person name="Stamatis D."/>
            <person name="Reddy T."/>
            <person name="O'Malley R."/>
            <person name="Daum C."/>
            <person name="Shapiro N."/>
            <person name="Ivanova N."/>
            <person name="Kyrpides N."/>
            <person name="Woyke T."/>
        </authorList>
    </citation>
    <scope>NUCLEOTIDE SEQUENCE [LARGE SCALE GENOMIC DNA]</scope>
    <source>
        <strain evidence="9">AT2.8</strain>
    </source>
</reference>
<dbReference type="Pfam" id="PF05400">
    <property type="entry name" value="FliT"/>
    <property type="match status" value="1"/>
</dbReference>
<proteinExistence type="inferred from homology"/>
<dbReference type="Proteomes" id="UP000548423">
    <property type="component" value="Unassembled WGS sequence"/>
</dbReference>
<evidence type="ECO:0000256" key="7">
    <source>
        <dbReference type="ARBA" id="ARBA00093797"/>
    </source>
</evidence>
<reference evidence="9" key="2">
    <citation type="submission" date="2020-08" db="EMBL/GenBank/DDBJ databases">
        <title>The Agave Microbiome: Exploring the role of microbial communities in plant adaptations to desert environments.</title>
        <authorList>
            <person name="Partida-Martinez L.P."/>
        </authorList>
    </citation>
    <scope>NUCLEOTIDE SEQUENCE [LARGE SCALE GENOMIC DNA]</scope>
    <source>
        <strain evidence="9">AT2.8</strain>
    </source>
</reference>
<evidence type="ECO:0000256" key="3">
    <source>
        <dbReference type="ARBA" id="ARBA00022795"/>
    </source>
</evidence>
<evidence type="ECO:0000313" key="8">
    <source>
        <dbReference type="EMBL" id="NYE06755.1"/>
    </source>
</evidence>
<keyword evidence="4" id="KW-0143">Chaperone</keyword>
<gene>
    <name evidence="8" type="ORF">F4694_003535</name>
</gene>
<dbReference type="GO" id="GO:0016853">
    <property type="term" value="F:isomerase activity"/>
    <property type="evidence" value="ECO:0007669"/>
    <property type="project" value="UniProtKB-KW"/>
</dbReference>
<evidence type="ECO:0000256" key="2">
    <source>
        <dbReference type="ARBA" id="ARBA00022490"/>
    </source>
</evidence>
<evidence type="ECO:0000256" key="4">
    <source>
        <dbReference type="ARBA" id="ARBA00023186"/>
    </source>
</evidence>
<comment type="function">
    <text evidence="5">May act as an export chaperone for the filament capping protein FliD.</text>
</comment>
<organism evidence="8 9">
    <name type="scientific">Neobacillus niacini</name>
    <dbReference type="NCBI Taxonomy" id="86668"/>
    <lineage>
        <taxon>Bacteria</taxon>
        <taxon>Bacillati</taxon>
        <taxon>Bacillota</taxon>
        <taxon>Bacilli</taxon>
        <taxon>Bacillales</taxon>
        <taxon>Bacillaceae</taxon>
        <taxon>Neobacillus</taxon>
    </lineage>
</organism>
<dbReference type="InterPro" id="IPR008622">
    <property type="entry name" value="FliT"/>
</dbReference>
<accession>A0A852TFC6</accession>
<keyword evidence="2" id="KW-0963">Cytoplasm</keyword>
<keyword evidence="8" id="KW-0413">Isomerase</keyword>
<comment type="caution">
    <text evidence="8">The sequence shown here is derived from an EMBL/GenBank/DDBJ whole genome shotgun (WGS) entry which is preliminary data.</text>
</comment>
<evidence type="ECO:0000256" key="1">
    <source>
        <dbReference type="ARBA" id="ARBA00004514"/>
    </source>
</evidence>
<keyword evidence="3" id="KW-1005">Bacterial flagellum biogenesis</keyword>
<comment type="similarity">
    <text evidence="6">Belongs to the bacillales FliT family.</text>
</comment>
<evidence type="ECO:0000313" key="9">
    <source>
        <dbReference type="Proteomes" id="UP000548423"/>
    </source>
</evidence>
<evidence type="ECO:0000256" key="5">
    <source>
        <dbReference type="ARBA" id="ARBA00093765"/>
    </source>
</evidence>
<dbReference type="EMBL" id="JACCBX010000007">
    <property type="protein sequence ID" value="NYE06755.1"/>
    <property type="molecule type" value="Genomic_DNA"/>
</dbReference>
<name>A0A852TFC6_9BACI</name>
<evidence type="ECO:0000256" key="6">
    <source>
        <dbReference type="ARBA" id="ARBA00093785"/>
    </source>
</evidence>
<sequence>MDELIEDMYETTVQMHKALMEENIEEFEELLSKRNEMMIAVDERKANYSDYMYSAKAKTIFEEIILIDQQITSLVQNEKDKNQLSLNQLKNNKQVSKKYQPYSKQTYGVFVDKSK</sequence>
<comment type="subcellular location">
    <subcellularLocation>
        <location evidence="1">Cytoplasm</location>
        <location evidence="1">Cytosol</location>
    </subcellularLocation>
</comment>